<dbReference type="EMBL" id="CAJVPP010002447">
    <property type="protein sequence ID" value="CAG8600351.1"/>
    <property type="molecule type" value="Genomic_DNA"/>
</dbReference>
<feature type="domain" description="NYN" evidence="1">
    <location>
        <begin position="75"/>
        <end position="209"/>
    </location>
</feature>
<gene>
    <name evidence="2" type="ORF">FMOSSE_LOCUS8916</name>
</gene>
<comment type="caution">
    <text evidence="2">The sequence shown here is derived from an EMBL/GenBank/DDBJ whole genome shotgun (WGS) entry which is preliminary data.</text>
</comment>
<dbReference type="Pfam" id="PF01936">
    <property type="entry name" value="NYN"/>
    <property type="match status" value="1"/>
</dbReference>
<organism evidence="2 3">
    <name type="scientific">Funneliformis mosseae</name>
    <name type="common">Endomycorrhizal fungus</name>
    <name type="synonym">Glomus mosseae</name>
    <dbReference type="NCBI Taxonomy" id="27381"/>
    <lineage>
        <taxon>Eukaryota</taxon>
        <taxon>Fungi</taxon>
        <taxon>Fungi incertae sedis</taxon>
        <taxon>Mucoromycota</taxon>
        <taxon>Glomeromycotina</taxon>
        <taxon>Glomeromycetes</taxon>
        <taxon>Glomerales</taxon>
        <taxon>Glomeraceae</taxon>
        <taxon>Funneliformis</taxon>
    </lineage>
</organism>
<dbReference type="Gene3D" id="3.40.50.1010">
    <property type="entry name" value="5'-nuclease"/>
    <property type="match status" value="1"/>
</dbReference>
<dbReference type="Proteomes" id="UP000789375">
    <property type="component" value="Unassembled WGS sequence"/>
</dbReference>
<accession>A0A9N9CFX2</accession>
<dbReference type="AlphaFoldDB" id="A0A9N9CFX2"/>
<dbReference type="InterPro" id="IPR021139">
    <property type="entry name" value="NYN"/>
</dbReference>
<evidence type="ECO:0000313" key="2">
    <source>
        <dbReference type="EMBL" id="CAG8600351.1"/>
    </source>
</evidence>
<name>A0A9N9CFX2_FUNMO</name>
<evidence type="ECO:0000259" key="1">
    <source>
        <dbReference type="Pfam" id="PF01936"/>
    </source>
</evidence>
<dbReference type="GO" id="GO:0004540">
    <property type="term" value="F:RNA nuclease activity"/>
    <property type="evidence" value="ECO:0007669"/>
    <property type="project" value="InterPro"/>
</dbReference>
<protein>
    <submittedName>
        <fullName evidence="2">6655_t:CDS:1</fullName>
    </submittedName>
</protein>
<sequence length="348" mass="40632">MSDSASGSTVNIKTEIVRLVEIQGEKAELLSYFTKHKDQQDDALSDLNCFDTNENKLAYLRTFLKPVLKGTADSVYLFIDNSNVYIQGKKETARREAVDEHLVQIDYGKLVETAQDGRHMGAVPVVVGSIPPPEDTIWAKLRNLGYSVTVFERNFLNREKEVDSEVSLRISDTIHDYMPGTVILIAGDGDYGPIFRRVLDKNWTIEIWFWTDGMDFDYPEYRTAISTRTTIINLDDFYKKFMYACGYNGISETKWLQIFTDLVENSDIMKCYVELDLFGWWYRPKSDSLKLYVRNYSQWEQLKNLITRKYPNARELNNEVFFLESNTFFKMYYHLKRKVNSVCPKYSD</sequence>
<keyword evidence="3" id="KW-1185">Reference proteome</keyword>
<reference evidence="2" key="1">
    <citation type="submission" date="2021-06" db="EMBL/GenBank/DDBJ databases">
        <authorList>
            <person name="Kallberg Y."/>
            <person name="Tangrot J."/>
            <person name="Rosling A."/>
        </authorList>
    </citation>
    <scope>NUCLEOTIDE SEQUENCE</scope>
    <source>
        <strain evidence="2">87-6 pot B 2015</strain>
    </source>
</reference>
<evidence type="ECO:0000313" key="3">
    <source>
        <dbReference type="Proteomes" id="UP000789375"/>
    </source>
</evidence>
<proteinExistence type="predicted"/>